<dbReference type="OrthoDB" id="505502at2"/>
<dbReference type="Pfam" id="PF03537">
    <property type="entry name" value="Glyco_hydro_114"/>
    <property type="match status" value="1"/>
</dbReference>
<feature type="compositionally biased region" description="Polar residues" evidence="1">
    <location>
        <begin position="34"/>
        <end position="44"/>
    </location>
</feature>
<evidence type="ECO:0000313" key="3">
    <source>
        <dbReference type="EMBL" id="AWV90078.1"/>
    </source>
</evidence>
<evidence type="ECO:0000313" key="4">
    <source>
        <dbReference type="Proteomes" id="UP000249799"/>
    </source>
</evidence>
<dbReference type="Gene3D" id="3.20.20.70">
    <property type="entry name" value="Aldolase class I"/>
    <property type="match status" value="1"/>
</dbReference>
<feature type="region of interest" description="Disordered" evidence="1">
    <location>
        <begin position="34"/>
        <end position="88"/>
    </location>
</feature>
<feature type="chain" id="PRO_5043971809" evidence="2">
    <location>
        <begin position="26"/>
        <end position="324"/>
    </location>
</feature>
<feature type="signal peptide" evidence="2">
    <location>
        <begin position="1"/>
        <end position="25"/>
    </location>
</feature>
<evidence type="ECO:0000256" key="1">
    <source>
        <dbReference type="SAM" id="MobiDB-lite"/>
    </source>
</evidence>
<gene>
    <name evidence="3" type="ORF">DN745_12325</name>
</gene>
<reference evidence="3 4" key="1">
    <citation type="submission" date="2018-06" db="EMBL/GenBank/DDBJ databases">
        <title>Lujinxingia sediminis gen. nov. sp. nov., a new facultative anaerobic member of the class Deltaproteobacteria, and proposal of Lujinxingaceae fam. nov.</title>
        <authorList>
            <person name="Guo L.-Y."/>
            <person name="Li C.-M."/>
            <person name="Wang S."/>
            <person name="Du Z.-J."/>
        </authorList>
    </citation>
    <scope>NUCLEOTIDE SEQUENCE [LARGE SCALE GENOMIC DNA]</scope>
    <source>
        <strain evidence="3 4">FA350</strain>
    </source>
</reference>
<dbReference type="KEGG" id="bsed:DN745_12325"/>
<dbReference type="EMBL" id="CP030032">
    <property type="protein sequence ID" value="AWV90078.1"/>
    <property type="molecule type" value="Genomic_DNA"/>
</dbReference>
<dbReference type="PANTHER" id="PTHR35273">
    <property type="entry name" value="ALPHA-1,4 POLYGALACTOSAMINIDASE, PUTATIVE (AFU_ORTHOLOGUE AFUA_3G07890)-RELATED"/>
    <property type="match status" value="1"/>
</dbReference>
<dbReference type="PANTHER" id="PTHR35273:SF2">
    <property type="entry name" value="ALPHA-GALACTOSIDASE"/>
    <property type="match status" value="1"/>
</dbReference>
<protein>
    <submittedName>
        <fullName evidence="3">Endo alpha-1,4 polygalactosaminidase</fullName>
    </submittedName>
</protein>
<proteinExistence type="predicted"/>
<dbReference type="AlphaFoldDB" id="A0A2Z4FN32"/>
<dbReference type="InterPro" id="IPR017853">
    <property type="entry name" value="GH"/>
</dbReference>
<organism evidence="3 4">
    <name type="scientific">Bradymonas sediminis</name>
    <dbReference type="NCBI Taxonomy" id="1548548"/>
    <lineage>
        <taxon>Bacteria</taxon>
        <taxon>Deltaproteobacteria</taxon>
        <taxon>Bradymonadales</taxon>
        <taxon>Bradymonadaceae</taxon>
        <taxon>Bradymonas</taxon>
    </lineage>
</organism>
<dbReference type="InterPro" id="IPR004352">
    <property type="entry name" value="GH114_TIM-barrel"/>
</dbReference>
<dbReference type="SUPFAM" id="SSF51445">
    <property type="entry name" value="(Trans)glycosidases"/>
    <property type="match status" value="1"/>
</dbReference>
<accession>A0A2Z4FN32</accession>
<keyword evidence="2" id="KW-0732">Signal</keyword>
<dbReference type="InterPro" id="IPR013785">
    <property type="entry name" value="Aldolase_TIM"/>
</dbReference>
<sequence>MVHQHSSIRWLFVASCALIFSACEAASTEDLDATSAQDSGHQANDVTDATDAAVEETSEVDAEKAEPDATREADVTHQADAESRDFWQPAPNTTWHWQLQGEVDTTLDVAVYDIDLFDTPAATVAALQARGVRVICYFSAGSYEDWREDAERFEASDYGDPMGNWPGEWWVDIRSDNLREIMQARLDLAASKGCDAVEPDNVDAYQNATGLDLSQADQLDYNRFLARQAHQRGLSIGLKNALDLVATLEPDFDWALNESCLSYDECAMLRPFIDAGKAVFHAEYIDAVSEASAKQAEVCGDASIGGFSTLIFTWELDGWAVGCP</sequence>
<keyword evidence="4" id="KW-1185">Reference proteome</keyword>
<evidence type="ECO:0000256" key="2">
    <source>
        <dbReference type="SAM" id="SignalP"/>
    </source>
</evidence>
<dbReference type="RefSeq" id="WP_111335251.1">
    <property type="nucleotide sequence ID" value="NZ_CP030032.1"/>
</dbReference>
<name>A0A2Z4FN32_9DELT</name>
<dbReference type="Proteomes" id="UP000249799">
    <property type="component" value="Chromosome"/>
</dbReference>
<feature type="compositionally biased region" description="Basic and acidic residues" evidence="1">
    <location>
        <begin position="61"/>
        <end position="85"/>
    </location>
</feature>